<dbReference type="CDD" id="cd04300">
    <property type="entry name" value="GT35_Glycogen_Phosphorylase"/>
    <property type="match status" value="1"/>
</dbReference>
<evidence type="ECO:0000256" key="2">
    <source>
        <dbReference type="ARBA" id="ARBA00001933"/>
    </source>
</evidence>
<dbReference type="Pfam" id="PF00343">
    <property type="entry name" value="Phosphorylase"/>
    <property type="match status" value="1"/>
</dbReference>
<evidence type="ECO:0000256" key="11">
    <source>
        <dbReference type="PIRSR" id="PIRSR000460-1"/>
    </source>
</evidence>
<keyword evidence="14" id="KW-1185">Reference proteome</keyword>
<dbReference type="EC" id="2.4.1.1" evidence="12"/>
<dbReference type="PANTHER" id="PTHR11468">
    <property type="entry name" value="GLYCOGEN PHOSPHORYLASE"/>
    <property type="match status" value="1"/>
</dbReference>
<evidence type="ECO:0000256" key="6">
    <source>
        <dbReference type="ARBA" id="ARBA00022676"/>
    </source>
</evidence>
<keyword evidence="7 12" id="KW-0808">Transferase</keyword>
<dbReference type="PANTHER" id="PTHR11468:SF3">
    <property type="entry name" value="GLYCOGEN PHOSPHORYLASE, LIVER FORM"/>
    <property type="match status" value="1"/>
</dbReference>
<dbReference type="PROSITE" id="PS00102">
    <property type="entry name" value="PHOSPHORYLASE"/>
    <property type="match status" value="1"/>
</dbReference>
<evidence type="ECO:0000256" key="7">
    <source>
        <dbReference type="ARBA" id="ARBA00022679"/>
    </source>
</evidence>
<gene>
    <name evidence="13" type="ORF">H8S62_07600</name>
</gene>
<evidence type="ECO:0000256" key="1">
    <source>
        <dbReference type="ARBA" id="ARBA00001275"/>
    </source>
</evidence>
<evidence type="ECO:0000256" key="5">
    <source>
        <dbReference type="ARBA" id="ARBA00022600"/>
    </source>
</evidence>
<comment type="caution">
    <text evidence="13">The sequence shown here is derived from an EMBL/GenBank/DDBJ whole genome shotgun (WGS) entry which is preliminary data.</text>
</comment>
<comment type="cofactor">
    <cofactor evidence="2 12">
        <name>pyridoxal 5'-phosphate</name>
        <dbReference type="ChEBI" id="CHEBI:597326"/>
    </cofactor>
</comment>
<evidence type="ECO:0000256" key="10">
    <source>
        <dbReference type="ARBA" id="ARBA00025174"/>
    </source>
</evidence>
<dbReference type="AlphaFoldDB" id="A0A8J6JCC8"/>
<dbReference type="GO" id="GO:0008184">
    <property type="term" value="F:glycogen phosphorylase activity"/>
    <property type="evidence" value="ECO:0007669"/>
    <property type="project" value="InterPro"/>
</dbReference>
<evidence type="ECO:0000256" key="4">
    <source>
        <dbReference type="ARBA" id="ARBA00022553"/>
    </source>
</evidence>
<sequence length="814" mass="92186">MEPLHTYTKTELTDLIVGKLRRNFGRDVDEATGAHMFKACALVLRDIMSAHELETEDRVKDTHARQVHYLSLEFLMGRSLMKNAYNLGVVEPLTEAIEGLGFNAADLFETEPDAGLGNGGLGRLAACYLDSMTTLDIPARGYSICYELGIFKQKIVDGQQVELADNWLGLGDAWLIPKVDETETVHFGGKVKEQWDENGRHRVVYEGGTDVLAIPKDMEIAGYGTDHVNVLRLWDAKSPVPVDMSLYSRGEYLKAVEQQAMAEVIAKVLYPDDNHYEGKSLRLKQQYFFVSATAQSIVRKHRVQYGTLRNFHQKHVIQINDTHPTLVIPELMRILLDEEGYGWDEAWHIVTHTVAYTNHTVMIEALERWPQELVSTLLPRIWEIILEISGRWQNRLTEAFHGDMSKVEHNAIVWGGDVRMANMCVCTCFAVNGVSALHSDILKKDLFRDLYQLTPEKFQNVTNGIDHRRWLSECNPKLDALIRDCTGGDDYLLRPDALKKLEQFQDDAGVLSRLQQIKAENKRSFAAYVARESGILLNTDAIFDVQVKRLHEYKRQLLNVLHIIYLYQHIKNDPHFQFTPRVFLFGAKAAPGYAVAKQIIHLINSLAATVNADPACKDRLQVVFLENYRVSLAEKLMPASELSEQISTAGKEASGTGNMKFMMNGALTIGTLDGANVEMHEVLGDENIFLFGLKAHEVQELRHRGYKPYEYYMHSGDLKAVLDQLTRGFDDGVSYTDITNRLLFGAGGSADEYLLLADFESYRAAHQRAGQVYLDQRQWNRVSLLNIARSGIFAADRSIRDYAGNIWKVPTKEL</sequence>
<comment type="similarity">
    <text evidence="3 12">Belongs to the glycogen phosphorylase family.</text>
</comment>
<evidence type="ECO:0000313" key="14">
    <source>
        <dbReference type="Proteomes" id="UP000607645"/>
    </source>
</evidence>
<comment type="function">
    <text evidence="10">Phosphorylase is an important allosteric enzyme in carbohydrate metabolism. Enzymes from different sources differ in their regulatory mechanisms and in their natural substrates. However, all known phosphorylases share catalytic and structural properties.</text>
</comment>
<keyword evidence="4" id="KW-0597">Phosphoprotein</keyword>
<dbReference type="FunFam" id="3.40.50.2000:FF:000153">
    <property type="entry name" value="Alpha-1,4 glucan phosphorylase"/>
    <property type="match status" value="1"/>
</dbReference>
<accession>A0A8J6JCC8</accession>
<keyword evidence="5" id="KW-0321">Glycogen metabolism</keyword>
<dbReference type="GO" id="GO:0030170">
    <property type="term" value="F:pyridoxal phosphate binding"/>
    <property type="evidence" value="ECO:0007669"/>
    <property type="project" value="InterPro"/>
</dbReference>
<evidence type="ECO:0000256" key="8">
    <source>
        <dbReference type="ARBA" id="ARBA00022898"/>
    </source>
</evidence>
<keyword evidence="9 12" id="KW-0119">Carbohydrate metabolism</keyword>
<dbReference type="Gene3D" id="3.40.50.2000">
    <property type="entry name" value="Glycogen Phosphorylase B"/>
    <property type="match status" value="2"/>
</dbReference>
<dbReference type="NCBIfam" id="TIGR02093">
    <property type="entry name" value="P_ylase"/>
    <property type="match status" value="1"/>
</dbReference>
<dbReference type="InterPro" id="IPR011833">
    <property type="entry name" value="Glycg_phsphrylas"/>
</dbReference>
<dbReference type="EMBL" id="JACOPQ010000005">
    <property type="protein sequence ID" value="MBC5736876.1"/>
    <property type="molecule type" value="Genomic_DNA"/>
</dbReference>
<dbReference type="SUPFAM" id="SSF53756">
    <property type="entry name" value="UDP-Glycosyltransferase/glycogen phosphorylase"/>
    <property type="match status" value="1"/>
</dbReference>
<proteinExistence type="inferred from homology"/>
<dbReference type="InterPro" id="IPR035090">
    <property type="entry name" value="Pyridoxal_P_attach_site"/>
</dbReference>
<feature type="modified residue" description="N6-(pyridoxal phosphate)lysine" evidence="11">
    <location>
        <position position="660"/>
    </location>
</feature>
<evidence type="ECO:0000256" key="12">
    <source>
        <dbReference type="RuleBase" id="RU000587"/>
    </source>
</evidence>
<comment type="catalytic activity">
    <reaction evidence="1 12">
        <text>[(1-&gt;4)-alpha-D-glucosyl](n) + phosphate = [(1-&gt;4)-alpha-D-glucosyl](n-1) + alpha-D-glucose 1-phosphate</text>
        <dbReference type="Rhea" id="RHEA:41732"/>
        <dbReference type="Rhea" id="RHEA-COMP:9584"/>
        <dbReference type="Rhea" id="RHEA-COMP:9586"/>
        <dbReference type="ChEBI" id="CHEBI:15444"/>
        <dbReference type="ChEBI" id="CHEBI:43474"/>
        <dbReference type="ChEBI" id="CHEBI:58601"/>
        <dbReference type="EC" id="2.4.1.1"/>
    </reaction>
</comment>
<evidence type="ECO:0000256" key="9">
    <source>
        <dbReference type="ARBA" id="ARBA00023277"/>
    </source>
</evidence>
<protein>
    <recommendedName>
        <fullName evidence="12">Alpha-1,4 glucan phosphorylase</fullName>
        <ecNumber evidence="12">2.4.1.1</ecNumber>
    </recommendedName>
</protein>
<comment type="function">
    <text evidence="12">Allosteric enzyme that catalyzes the rate-limiting step in glycogen catabolism, the phosphorolytic cleavage of glycogen to produce glucose-1-phosphate, and plays a central role in maintaining cellular and organismal glucose homeostasis.</text>
</comment>
<dbReference type="FunFam" id="3.40.50.2000:FF:000005">
    <property type="entry name" value="Alpha-1,4 glucan phosphorylase"/>
    <property type="match status" value="1"/>
</dbReference>
<reference evidence="13" key="1">
    <citation type="submission" date="2020-08" db="EMBL/GenBank/DDBJ databases">
        <title>Genome public.</title>
        <authorList>
            <person name="Liu C."/>
            <person name="Sun Q."/>
        </authorList>
    </citation>
    <scope>NUCLEOTIDE SEQUENCE</scope>
    <source>
        <strain evidence="13">NSJ-52</strain>
    </source>
</reference>
<organism evidence="13 14">
    <name type="scientific">Lawsonibacter faecis</name>
    <dbReference type="NCBI Taxonomy" id="2763052"/>
    <lineage>
        <taxon>Bacteria</taxon>
        <taxon>Bacillati</taxon>
        <taxon>Bacillota</taxon>
        <taxon>Clostridia</taxon>
        <taxon>Eubacteriales</taxon>
        <taxon>Oscillospiraceae</taxon>
        <taxon>Lawsonibacter</taxon>
    </lineage>
</organism>
<dbReference type="PIRSF" id="PIRSF000460">
    <property type="entry name" value="Pprylas_GlgP"/>
    <property type="match status" value="1"/>
</dbReference>
<keyword evidence="8 11" id="KW-0663">Pyridoxal phosphate</keyword>
<dbReference type="GO" id="GO:0005980">
    <property type="term" value="P:glycogen catabolic process"/>
    <property type="evidence" value="ECO:0007669"/>
    <property type="project" value="TreeGrafter"/>
</dbReference>
<evidence type="ECO:0000256" key="3">
    <source>
        <dbReference type="ARBA" id="ARBA00006047"/>
    </source>
</evidence>
<keyword evidence="6 12" id="KW-0328">Glycosyltransferase</keyword>
<evidence type="ECO:0000313" key="13">
    <source>
        <dbReference type="EMBL" id="MBC5736876.1"/>
    </source>
</evidence>
<dbReference type="GO" id="GO:0005737">
    <property type="term" value="C:cytoplasm"/>
    <property type="evidence" value="ECO:0007669"/>
    <property type="project" value="TreeGrafter"/>
</dbReference>
<dbReference type="RefSeq" id="WP_155152100.1">
    <property type="nucleotide sequence ID" value="NZ_JACOPQ010000005.1"/>
</dbReference>
<dbReference type="InterPro" id="IPR000811">
    <property type="entry name" value="Glyco_trans_35"/>
</dbReference>
<name>A0A8J6JCC8_9FIRM</name>
<dbReference type="Proteomes" id="UP000607645">
    <property type="component" value="Unassembled WGS sequence"/>
</dbReference>